<feature type="chain" id="PRO_5039408557" description="WxL domain-containing protein" evidence="2">
    <location>
        <begin position="22"/>
        <end position="269"/>
    </location>
</feature>
<comment type="caution">
    <text evidence="4">The sequence shown here is derived from an EMBL/GenBank/DDBJ whole genome shotgun (WGS) entry which is preliminary data.</text>
</comment>
<accession>A0A2W3YYT5</accession>
<dbReference type="AlphaFoldDB" id="A0A2W3YYT5"/>
<evidence type="ECO:0000313" key="4">
    <source>
        <dbReference type="EMBL" id="PZL72811.1"/>
    </source>
</evidence>
<reference evidence="4 5" key="1">
    <citation type="submission" date="2017-11" db="EMBL/GenBank/DDBJ databases">
        <title>Draft genome sequence of Enterococcus plantarum TRW2 strain isolated from lettuce.</title>
        <authorList>
            <person name="Kim E.B."/>
            <person name="Marco M.L."/>
            <person name="Williams T.R."/>
            <person name="You I.H."/>
        </authorList>
    </citation>
    <scope>NUCLEOTIDE SEQUENCE [LARGE SCALE GENOMIC DNA]</scope>
    <source>
        <strain evidence="4 5">TRW2</strain>
    </source>
</reference>
<evidence type="ECO:0000259" key="3">
    <source>
        <dbReference type="Pfam" id="PF13731"/>
    </source>
</evidence>
<evidence type="ECO:0000256" key="1">
    <source>
        <dbReference type="SAM" id="MobiDB-lite"/>
    </source>
</evidence>
<sequence length="269" mass="28786">MKLTHKLCGAVLLAAVGVAVAVPGITKADAEADKQFAGDMDIQFTANDADKTDSSRPDLTDSDGSADTEIISGTITRPLRPVIFGIQDVTPLSFGKQAIVTDGNDRVFWAKNYEEPNGVMANNVAIKDVRNTLDHGYTLTAKITSPLTTMVKDGAKEVEQNLAGATLYYRNIGVKTNVAEAIALPGSAVKEYATVEEGTETVFVDNKKPNPGDSVYEKGQGQSYIHFGKLNATGEFASTKSVRLTIGKEKSIFEGDYKGVVTWVMAEAK</sequence>
<evidence type="ECO:0000313" key="5">
    <source>
        <dbReference type="Proteomes" id="UP000249828"/>
    </source>
</evidence>
<dbReference type="InterPro" id="IPR027994">
    <property type="entry name" value="WxL_dom"/>
</dbReference>
<dbReference type="RefSeq" id="WP_111248079.1">
    <property type="nucleotide sequence ID" value="NZ_PIEU01000076.1"/>
</dbReference>
<dbReference type="EMBL" id="PIEU01000076">
    <property type="protein sequence ID" value="PZL72811.1"/>
    <property type="molecule type" value="Genomic_DNA"/>
</dbReference>
<name>A0A2W3YYT5_9ENTE</name>
<keyword evidence="2" id="KW-0732">Signal</keyword>
<organism evidence="4 5">
    <name type="scientific">Enterococcus plantarum</name>
    <dbReference type="NCBI Taxonomy" id="1077675"/>
    <lineage>
        <taxon>Bacteria</taxon>
        <taxon>Bacillati</taxon>
        <taxon>Bacillota</taxon>
        <taxon>Bacilli</taxon>
        <taxon>Lactobacillales</taxon>
        <taxon>Enterococcaceae</taxon>
        <taxon>Enterococcus</taxon>
    </lineage>
</organism>
<protein>
    <recommendedName>
        <fullName evidence="3">WxL domain-containing protein</fullName>
    </recommendedName>
</protein>
<gene>
    <name evidence="4" type="ORF">CI088_09955</name>
</gene>
<dbReference type="Proteomes" id="UP000249828">
    <property type="component" value="Unassembled WGS sequence"/>
</dbReference>
<feature type="domain" description="WxL" evidence="3">
    <location>
        <begin position="84"/>
        <end position="267"/>
    </location>
</feature>
<feature type="region of interest" description="Disordered" evidence="1">
    <location>
        <begin position="47"/>
        <end position="67"/>
    </location>
</feature>
<feature type="compositionally biased region" description="Basic and acidic residues" evidence="1">
    <location>
        <begin position="48"/>
        <end position="59"/>
    </location>
</feature>
<keyword evidence="5" id="KW-1185">Reference proteome</keyword>
<evidence type="ECO:0000256" key="2">
    <source>
        <dbReference type="SAM" id="SignalP"/>
    </source>
</evidence>
<proteinExistence type="predicted"/>
<dbReference type="Pfam" id="PF13731">
    <property type="entry name" value="WxL"/>
    <property type="match status" value="1"/>
</dbReference>
<feature type="signal peptide" evidence="2">
    <location>
        <begin position="1"/>
        <end position="21"/>
    </location>
</feature>